<accession>A0A6J4VN85</accession>
<organism evidence="2">
    <name type="scientific">uncultured Thermomicrobiales bacterium</name>
    <dbReference type="NCBI Taxonomy" id="1645740"/>
    <lineage>
        <taxon>Bacteria</taxon>
        <taxon>Pseudomonadati</taxon>
        <taxon>Thermomicrobiota</taxon>
        <taxon>Thermomicrobia</taxon>
        <taxon>Thermomicrobiales</taxon>
        <taxon>environmental samples</taxon>
    </lineage>
</organism>
<dbReference type="PANTHER" id="PTHR11803:SF58">
    <property type="entry name" value="PROTEIN HMF1-RELATED"/>
    <property type="match status" value="1"/>
</dbReference>
<dbReference type="EMBL" id="CADCWM010000838">
    <property type="protein sequence ID" value="CAA9582159.1"/>
    <property type="molecule type" value="Genomic_DNA"/>
</dbReference>
<proteinExistence type="inferred from homology"/>
<dbReference type="GO" id="GO:0005829">
    <property type="term" value="C:cytosol"/>
    <property type="evidence" value="ECO:0007669"/>
    <property type="project" value="TreeGrafter"/>
</dbReference>
<gene>
    <name evidence="2" type="ORF">AVDCRST_MAG88-3473</name>
</gene>
<dbReference type="CDD" id="cd02198">
    <property type="entry name" value="YjgH_like"/>
    <property type="match status" value="1"/>
</dbReference>
<name>A0A6J4VN85_9BACT</name>
<dbReference type="SUPFAM" id="SSF55298">
    <property type="entry name" value="YjgF-like"/>
    <property type="match status" value="1"/>
</dbReference>
<dbReference type="PANTHER" id="PTHR11803">
    <property type="entry name" value="2-IMINOBUTANOATE/2-IMINOPROPANOATE DEAMINASE RIDA"/>
    <property type="match status" value="1"/>
</dbReference>
<dbReference type="InterPro" id="IPR006175">
    <property type="entry name" value="YjgF/YER057c/UK114"/>
</dbReference>
<dbReference type="InterPro" id="IPR038743">
    <property type="entry name" value="YjgH-like"/>
</dbReference>
<dbReference type="AlphaFoldDB" id="A0A6J4VN85"/>
<sequence length="129" mass="13524">MAQKQIIDPGFGWEKAFGFSQAVRAGDFLFLAGQLPADASGTLVGAGDIRAQTRKTFENITAVLAAAGSSLDDIVELVSYHTDMADLGAVAEVKAEYLSKDFPAWTALGVAALAFPGQLIEIKVVALAH</sequence>
<reference evidence="2" key="1">
    <citation type="submission" date="2020-02" db="EMBL/GenBank/DDBJ databases">
        <authorList>
            <person name="Meier V. D."/>
        </authorList>
    </citation>
    <scope>NUCLEOTIDE SEQUENCE</scope>
    <source>
        <strain evidence="2">AVDCRST_MAG88</strain>
    </source>
</reference>
<dbReference type="InterPro" id="IPR035959">
    <property type="entry name" value="RutC-like_sf"/>
</dbReference>
<dbReference type="Pfam" id="PF01042">
    <property type="entry name" value="Ribonuc_L-PSP"/>
    <property type="match status" value="1"/>
</dbReference>
<comment type="similarity">
    <text evidence="1">Belongs to the RutC family.</text>
</comment>
<dbReference type="GO" id="GO:0019239">
    <property type="term" value="F:deaminase activity"/>
    <property type="evidence" value="ECO:0007669"/>
    <property type="project" value="TreeGrafter"/>
</dbReference>
<evidence type="ECO:0000256" key="1">
    <source>
        <dbReference type="ARBA" id="ARBA00010552"/>
    </source>
</evidence>
<evidence type="ECO:0000313" key="2">
    <source>
        <dbReference type="EMBL" id="CAA9582159.1"/>
    </source>
</evidence>
<protein>
    <submittedName>
        <fullName evidence="2">RidA/YER057c/UK114 superfamily protein</fullName>
    </submittedName>
</protein>
<dbReference type="Gene3D" id="3.30.1330.40">
    <property type="entry name" value="RutC-like"/>
    <property type="match status" value="1"/>
</dbReference>